<dbReference type="GO" id="GO:0005663">
    <property type="term" value="C:DNA replication factor C complex"/>
    <property type="evidence" value="ECO:0007669"/>
    <property type="project" value="TreeGrafter"/>
</dbReference>
<dbReference type="Gene3D" id="1.10.8.60">
    <property type="match status" value="1"/>
</dbReference>
<dbReference type="InterPro" id="IPR008921">
    <property type="entry name" value="DNA_pol3_clamp-load_cplx_C"/>
</dbReference>
<comment type="similarity">
    <text evidence="2">Belongs to the activator 1 small subunits family.</text>
</comment>
<keyword evidence="3" id="KW-0235">DNA replication</keyword>
<evidence type="ECO:0000256" key="1">
    <source>
        <dbReference type="ARBA" id="ARBA00004123"/>
    </source>
</evidence>
<dbReference type="PANTHER" id="PTHR11669:SF1">
    <property type="entry name" value="REPLICATION FACTOR C SUBUNIT 3"/>
    <property type="match status" value="1"/>
</dbReference>
<dbReference type="Pfam" id="PF22534">
    <property type="entry name" value="RFC_C"/>
    <property type="match status" value="1"/>
</dbReference>
<dbReference type="GO" id="GO:0005634">
    <property type="term" value="C:nucleus"/>
    <property type="evidence" value="ECO:0007669"/>
    <property type="project" value="UniProtKB-SubCell"/>
</dbReference>
<dbReference type="Gene3D" id="3.40.50.300">
    <property type="entry name" value="P-loop containing nucleotide triphosphate hydrolases"/>
    <property type="match status" value="1"/>
</dbReference>
<dbReference type="Gene3D" id="1.20.272.10">
    <property type="match status" value="1"/>
</dbReference>
<accession>A0A0M3I4G0</accession>
<dbReference type="PANTHER" id="PTHR11669">
    <property type="entry name" value="REPLICATION FACTOR C / DNA POLYMERASE III GAMMA-TAU SUBUNIT"/>
    <property type="match status" value="1"/>
</dbReference>
<dbReference type="AlphaFoldDB" id="A0A0M3I4G0"/>
<dbReference type="GO" id="GO:0003689">
    <property type="term" value="F:DNA clamp loader activity"/>
    <property type="evidence" value="ECO:0007669"/>
    <property type="project" value="TreeGrafter"/>
</dbReference>
<dbReference type="GO" id="GO:0003677">
    <property type="term" value="F:DNA binding"/>
    <property type="evidence" value="ECO:0007669"/>
    <property type="project" value="InterPro"/>
</dbReference>
<dbReference type="FunFam" id="3.40.50.300:FF:000136">
    <property type="entry name" value="Replication factor C subunit 5"/>
    <property type="match status" value="1"/>
</dbReference>
<dbReference type="GO" id="GO:0006281">
    <property type="term" value="P:DNA repair"/>
    <property type="evidence" value="ECO:0007669"/>
    <property type="project" value="TreeGrafter"/>
</dbReference>
<dbReference type="SUPFAM" id="SSF52540">
    <property type="entry name" value="P-loop containing nucleoside triphosphate hydrolases"/>
    <property type="match status" value="1"/>
</dbReference>
<dbReference type="Pfam" id="PF13177">
    <property type="entry name" value="DNA_pol3_delta2"/>
    <property type="match status" value="1"/>
</dbReference>
<sequence>MAHNTCCSYASFCTNSSDVPQVIPPRALRAFNAVAGTMALWVDKYRPHQLSELSYHTEQGNHLASIIKAGDFPHLLIYGPSGAGKKTRIHCILRELYGSGVEHMSVSMKNFEAPSGKKLEIQTVSSNYHIQLSPGDVGIYDRVVVQEIIKQMAQTQQIDTATQKQFKVVVLMEVEQLTRDAQHALRRTMEKYSATCRLILCCESIAKVIDPLRSRCMAIRVAAPSDHDAVEVVKVVCKAENVAIPDTAVASVVKKACGNMRRILLMVEAIKAQSCASEENQFLPEPDWEVYLKETARMILQQQSAENLLKVRSRIYECISRCIPPSIIFVNLLRELLHYCDGAIKAEVVARAAEYEHRLTCGSKAIFHLEAFVASFMDIYHRQLTENASDL</sequence>
<dbReference type="GO" id="GO:0006271">
    <property type="term" value="P:DNA strand elongation involved in DNA replication"/>
    <property type="evidence" value="ECO:0007669"/>
    <property type="project" value="UniProtKB-ARBA"/>
</dbReference>
<evidence type="ECO:0000256" key="2">
    <source>
        <dbReference type="ARBA" id="ARBA00005378"/>
    </source>
</evidence>
<reference evidence="6" key="1">
    <citation type="submission" date="2017-02" db="UniProtKB">
        <authorList>
            <consortium name="WormBaseParasite"/>
        </authorList>
    </citation>
    <scope>IDENTIFICATION</scope>
</reference>
<dbReference type="Proteomes" id="UP000036681">
    <property type="component" value="Unplaced"/>
</dbReference>
<organism evidence="5 6">
    <name type="scientific">Ascaris lumbricoides</name>
    <name type="common">Giant roundworm</name>
    <dbReference type="NCBI Taxonomy" id="6252"/>
    <lineage>
        <taxon>Eukaryota</taxon>
        <taxon>Metazoa</taxon>
        <taxon>Ecdysozoa</taxon>
        <taxon>Nematoda</taxon>
        <taxon>Chromadorea</taxon>
        <taxon>Rhabditida</taxon>
        <taxon>Spirurina</taxon>
        <taxon>Ascaridomorpha</taxon>
        <taxon>Ascaridoidea</taxon>
        <taxon>Ascarididae</taxon>
        <taxon>Ascaris</taxon>
    </lineage>
</organism>
<dbReference type="CDD" id="cd00009">
    <property type="entry name" value="AAA"/>
    <property type="match status" value="1"/>
</dbReference>
<dbReference type="InterPro" id="IPR027417">
    <property type="entry name" value="P-loop_NTPase"/>
</dbReference>
<evidence type="ECO:0000313" key="6">
    <source>
        <dbReference type="WBParaSite" id="ALUE_0001167401-mRNA-1"/>
    </source>
</evidence>
<dbReference type="WBParaSite" id="ALUE_0001167401-mRNA-1">
    <property type="protein sequence ID" value="ALUE_0001167401-mRNA-1"/>
    <property type="gene ID" value="ALUE_0001167401"/>
</dbReference>
<protein>
    <submittedName>
        <fullName evidence="6">Replication factor C subunit 3</fullName>
    </submittedName>
</protein>
<keyword evidence="4" id="KW-0539">Nucleus</keyword>
<proteinExistence type="inferred from homology"/>
<evidence type="ECO:0000256" key="4">
    <source>
        <dbReference type="ARBA" id="ARBA00023242"/>
    </source>
</evidence>
<evidence type="ECO:0000256" key="3">
    <source>
        <dbReference type="ARBA" id="ARBA00022705"/>
    </source>
</evidence>
<dbReference type="InterPro" id="IPR050238">
    <property type="entry name" value="DNA_Rep/Repair_Clamp_Loader"/>
</dbReference>
<dbReference type="Pfam" id="PF21960">
    <property type="entry name" value="RCF1-5-like_lid"/>
    <property type="match status" value="1"/>
</dbReference>
<evidence type="ECO:0000313" key="5">
    <source>
        <dbReference type="Proteomes" id="UP000036681"/>
    </source>
</evidence>
<name>A0A0M3I4G0_ASCLU</name>
<dbReference type="SUPFAM" id="SSF48019">
    <property type="entry name" value="post-AAA+ oligomerization domain-like"/>
    <property type="match status" value="1"/>
</dbReference>
<comment type="subcellular location">
    <subcellularLocation>
        <location evidence="1">Nucleus</location>
    </subcellularLocation>
</comment>
<keyword evidence="5" id="KW-1185">Reference proteome</keyword>
<dbReference type="FunFam" id="1.20.272.10:FF:000002">
    <property type="entry name" value="Replication factor C subunit 3"/>
    <property type="match status" value="1"/>
</dbReference>